<dbReference type="FunFam" id="1.10.240.10:FF:000001">
    <property type="entry name" value="Tyrosine--tRNA ligase"/>
    <property type="match status" value="1"/>
</dbReference>
<evidence type="ECO:0000256" key="7">
    <source>
        <dbReference type="ARBA" id="ARBA00033323"/>
    </source>
</evidence>
<dbReference type="RefSeq" id="XP_008477867.1">
    <property type="nucleotide sequence ID" value="XM_008479645.1"/>
</dbReference>
<evidence type="ECO:0000256" key="6">
    <source>
        <dbReference type="ARBA" id="ARBA00023146"/>
    </source>
</evidence>
<feature type="non-terminal residue" evidence="11">
    <location>
        <position position="1"/>
    </location>
</feature>
<dbReference type="KEGG" id="dci:103514741"/>
<dbReference type="Gene3D" id="1.10.240.10">
    <property type="entry name" value="Tyrosyl-Transfer RNA Synthetase"/>
    <property type="match status" value="1"/>
</dbReference>
<dbReference type="Pfam" id="PF00579">
    <property type="entry name" value="tRNA-synt_1b"/>
    <property type="match status" value="1"/>
</dbReference>
<keyword evidence="3 9" id="KW-0547">Nucleotide-binding</keyword>
<dbReference type="GO" id="GO:0005739">
    <property type="term" value="C:mitochondrion"/>
    <property type="evidence" value="ECO:0007669"/>
    <property type="project" value="TreeGrafter"/>
</dbReference>
<keyword evidence="2 9" id="KW-0436">Ligase</keyword>
<keyword evidence="4 9" id="KW-0067">ATP-binding</keyword>
<dbReference type="InterPro" id="IPR036986">
    <property type="entry name" value="S4_RNA-bd_sf"/>
</dbReference>
<evidence type="ECO:0000313" key="11">
    <source>
        <dbReference type="RefSeq" id="XP_008477867.1"/>
    </source>
</evidence>
<sequence>ATLGDFSDEIGMTRTEGLIGPLRFEDIKLTYSPVTVDQKKLDILVHQKPEERRAQKKLAEDLTLLVHGVSGLTTPIIESESGEKFGKSARNAIWLDSKLSSSFELYQYLIRTKDSEVYDLLKLFSFDSLAAIEDFKRQNEHKPEERRAQKKLAEDLTLLVHGEEGLKSAKLATQALYSQDLDSLGSLNATDASRIFPGARIVELLMEPGMSMLELSLATKCFPRDKEANLTISEGGFYVNYKKVQNPQEVLSPSAHILPNSLTLLRVGTYKNTREKRLTGSTPTRDVFLNR</sequence>
<evidence type="ECO:0000256" key="4">
    <source>
        <dbReference type="ARBA" id="ARBA00022840"/>
    </source>
</evidence>
<accession>A0A1S3DC06</accession>
<evidence type="ECO:0000256" key="5">
    <source>
        <dbReference type="ARBA" id="ARBA00022917"/>
    </source>
</evidence>
<comment type="similarity">
    <text evidence="9">Belongs to the class-I aminoacyl-tRNA synthetase family.</text>
</comment>
<dbReference type="STRING" id="121845.A0A1S3DC06"/>
<dbReference type="GO" id="GO:0005829">
    <property type="term" value="C:cytosol"/>
    <property type="evidence" value="ECO:0007669"/>
    <property type="project" value="TreeGrafter"/>
</dbReference>
<dbReference type="GO" id="GO:0005524">
    <property type="term" value="F:ATP binding"/>
    <property type="evidence" value="ECO:0007669"/>
    <property type="project" value="UniProtKB-KW"/>
</dbReference>
<dbReference type="AlphaFoldDB" id="A0A1S3DC06"/>
<name>A0A1S3DC06_DIACI</name>
<dbReference type="Proteomes" id="UP000079169">
    <property type="component" value="Unplaced"/>
</dbReference>
<evidence type="ECO:0000256" key="1">
    <source>
        <dbReference type="ARBA" id="ARBA00013160"/>
    </source>
</evidence>
<dbReference type="PANTHER" id="PTHR11766">
    <property type="entry name" value="TYROSYL-TRNA SYNTHETASE"/>
    <property type="match status" value="1"/>
</dbReference>
<dbReference type="GO" id="GO:0004831">
    <property type="term" value="F:tyrosine-tRNA ligase activity"/>
    <property type="evidence" value="ECO:0007669"/>
    <property type="project" value="UniProtKB-EC"/>
</dbReference>
<protein>
    <recommendedName>
        <fullName evidence="1">tyrosine--tRNA ligase</fullName>
        <ecNumber evidence="1">6.1.1.1</ecNumber>
    </recommendedName>
    <alternativeName>
        <fullName evidence="7">Tyrosyl-tRNA synthetase</fullName>
    </alternativeName>
</protein>
<dbReference type="Gene3D" id="3.10.290.10">
    <property type="entry name" value="RNA-binding S4 domain"/>
    <property type="match status" value="1"/>
</dbReference>
<comment type="catalytic activity">
    <reaction evidence="8">
        <text>tRNA(Tyr) + L-tyrosine + ATP = L-tyrosyl-tRNA(Tyr) + AMP + diphosphate + H(+)</text>
        <dbReference type="Rhea" id="RHEA:10220"/>
        <dbReference type="Rhea" id="RHEA-COMP:9706"/>
        <dbReference type="Rhea" id="RHEA-COMP:9707"/>
        <dbReference type="ChEBI" id="CHEBI:15378"/>
        <dbReference type="ChEBI" id="CHEBI:30616"/>
        <dbReference type="ChEBI" id="CHEBI:33019"/>
        <dbReference type="ChEBI" id="CHEBI:58315"/>
        <dbReference type="ChEBI" id="CHEBI:78442"/>
        <dbReference type="ChEBI" id="CHEBI:78536"/>
        <dbReference type="ChEBI" id="CHEBI:456215"/>
        <dbReference type="EC" id="6.1.1.1"/>
    </reaction>
</comment>
<evidence type="ECO:0000256" key="9">
    <source>
        <dbReference type="RuleBase" id="RU363036"/>
    </source>
</evidence>
<reference evidence="11" key="1">
    <citation type="submission" date="2025-08" db="UniProtKB">
        <authorList>
            <consortium name="RefSeq"/>
        </authorList>
    </citation>
    <scope>IDENTIFICATION</scope>
</reference>
<dbReference type="PANTHER" id="PTHR11766:SF0">
    <property type="entry name" value="TYROSINE--TRNA LIGASE, MITOCHONDRIAL"/>
    <property type="match status" value="1"/>
</dbReference>
<evidence type="ECO:0000256" key="3">
    <source>
        <dbReference type="ARBA" id="ARBA00022741"/>
    </source>
</evidence>
<evidence type="ECO:0000256" key="2">
    <source>
        <dbReference type="ARBA" id="ARBA00022598"/>
    </source>
</evidence>
<dbReference type="InterPro" id="IPR024088">
    <property type="entry name" value="Tyr-tRNA-ligase_bac-type"/>
</dbReference>
<keyword evidence="5 9" id="KW-0648">Protein biosynthesis</keyword>
<dbReference type="PaxDb" id="121845-A0A1S3DC06"/>
<proteinExistence type="inferred from homology"/>
<evidence type="ECO:0000313" key="10">
    <source>
        <dbReference type="Proteomes" id="UP000079169"/>
    </source>
</evidence>
<evidence type="ECO:0000256" key="8">
    <source>
        <dbReference type="ARBA" id="ARBA00048248"/>
    </source>
</evidence>
<gene>
    <name evidence="11" type="primary">LOC103514741</name>
</gene>
<dbReference type="SUPFAM" id="SSF52374">
    <property type="entry name" value="Nucleotidylyl transferase"/>
    <property type="match status" value="1"/>
</dbReference>
<keyword evidence="10" id="KW-1185">Reference proteome</keyword>
<dbReference type="GO" id="GO:0006418">
    <property type="term" value="P:tRNA aminoacylation for protein translation"/>
    <property type="evidence" value="ECO:0007669"/>
    <property type="project" value="InterPro"/>
</dbReference>
<keyword evidence="6 9" id="KW-0030">Aminoacyl-tRNA synthetase</keyword>
<dbReference type="InterPro" id="IPR002305">
    <property type="entry name" value="aa-tRNA-synth_Ic"/>
</dbReference>
<dbReference type="EC" id="6.1.1.1" evidence="1"/>
<dbReference type="SUPFAM" id="SSF55174">
    <property type="entry name" value="Alpha-L RNA-binding motif"/>
    <property type="match status" value="1"/>
</dbReference>
<dbReference type="GeneID" id="103514741"/>
<dbReference type="GO" id="GO:0003723">
    <property type="term" value="F:RNA binding"/>
    <property type="evidence" value="ECO:0007669"/>
    <property type="project" value="InterPro"/>
</dbReference>
<organism evidence="10 11">
    <name type="scientific">Diaphorina citri</name>
    <name type="common">Asian citrus psyllid</name>
    <dbReference type="NCBI Taxonomy" id="121845"/>
    <lineage>
        <taxon>Eukaryota</taxon>
        <taxon>Metazoa</taxon>
        <taxon>Ecdysozoa</taxon>
        <taxon>Arthropoda</taxon>
        <taxon>Hexapoda</taxon>
        <taxon>Insecta</taxon>
        <taxon>Pterygota</taxon>
        <taxon>Neoptera</taxon>
        <taxon>Paraneoptera</taxon>
        <taxon>Hemiptera</taxon>
        <taxon>Sternorrhyncha</taxon>
        <taxon>Psylloidea</taxon>
        <taxon>Psyllidae</taxon>
        <taxon>Diaphorininae</taxon>
        <taxon>Diaphorina</taxon>
    </lineage>
</organism>